<keyword evidence="2" id="KW-0238">DNA-binding</keyword>
<evidence type="ECO:0000259" key="4">
    <source>
        <dbReference type="PROSITE" id="PS01124"/>
    </source>
</evidence>
<dbReference type="Gene3D" id="1.10.10.60">
    <property type="entry name" value="Homeodomain-like"/>
    <property type="match status" value="1"/>
</dbReference>
<dbReference type="RefSeq" id="WP_060245372.1">
    <property type="nucleotide sequence ID" value="NZ_LPJR01000063.1"/>
</dbReference>
<dbReference type="Pfam" id="PF12833">
    <property type="entry name" value="HTH_18"/>
    <property type="match status" value="1"/>
</dbReference>
<protein>
    <recommendedName>
        <fullName evidence="4">HTH araC/xylS-type domain-containing protein</fullName>
    </recommendedName>
</protein>
<name>A0A132EBN6_9BURK</name>
<evidence type="ECO:0000256" key="3">
    <source>
        <dbReference type="ARBA" id="ARBA00023163"/>
    </source>
</evidence>
<dbReference type="SMART" id="SM00342">
    <property type="entry name" value="HTH_ARAC"/>
    <property type="match status" value="1"/>
</dbReference>
<dbReference type="InterPro" id="IPR050204">
    <property type="entry name" value="AraC_XylS_family_regulators"/>
</dbReference>
<dbReference type="InterPro" id="IPR018060">
    <property type="entry name" value="HTH_AraC"/>
</dbReference>
<feature type="domain" description="HTH araC/xylS-type" evidence="4">
    <location>
        <begin position="132"/>
        <end position="231"/>
    </location>
</feature>
<evidence type="ECO:0000313" key="6">
    <source>
        <dbReference type="Proteomes" id="UP000062912"/>
    </source>
</evidence>
<dbReference type="PROSITE" id="PS01124">
    <property type="entry name" value="HTH_ARAC_FAMILY_2"/>
    <property type="match status" value="1"/>
</dbReference>
<organism evidence="5 6">
    <name type="scientific">Burkholderia pseudomultivorans</name>
    <dbReference type="NCBI Taxonomy" id="1207504"/>
    <lineage>
        <taxon>Bacteria</taxon>
        <taxon>Pseudomonadati</taxon>
        <taxon>Pseudomonadota</taxon>
        <taxon>Betaproteobacteria</taxon>
        <taxon>Burkholderiales</taxon>
        <taxon>Burkholderiaceae</taxon>
        <taxon>Burkholderia</taxon>
        <taxon>Burkholderia cepacia complex</taxon>
    </lineage>
</organism>
<proteinExistence type="predicted"/>
<dbReference type="EMBL" id="LPJR01000063">
    <property type="protein sequence ID" value="KWF23777.1"/>
    <property type="molecule type" value="Genomic_DNA"/>
</dbReference>
<evidence type="ECO:0000313" key="5">
    <source>
        <dbReference type="EMBL" id="KWF23777.1"/>
    </source>
</evidence>
<evidence type="ECO:0000256" key="1">
    <source>
        <dbReference type="ARBA" id="ARBA00023015"/>
    </source>
</evidence>
<dbReference type="GO" id="GO:0003700">
    <property type="term" value="F:DNA-binding transcription factor activity"/>
    <property type="evidence" value="ECO:0007669"/>
    <property type="project" value="InterPro"/>
</dbReference>
<dbReference type="PANTHER" id="PTHR46796">
    <property type="entry name" value="HTH-TYPE TRANSCRIPTIONAL ACTIVATOR RHAS-RELATED"/>
    <property type="match status" value="1"/>
</dbReference>
<dbReference type="AlphaFoldDB" id="A0A132EBN6"/>
<keyword evidence="3" id="KW-0804">Transcription</keyword>
<gene>
    <name evidence="5" type="ORF">WT56_26220</name>
</gene>
<dbReference type="GO" id="GO:0043565">
    <property type="term" value="F:sequence-specific DNA binding"/>
    <property type="evidence" value="ECO:0007669"/>
    <property type="project" value="InterPro"/>
</dbReference>
<accession>A0A132EBN6</accession>
<reference evidence="5 6" key="1">
    <citation type="submission" date="2015-11" db="EMBL/GenBank/DDBJ databases">
        <title>Expanding the genomic diversity of Burkholderia species for the development of highly accurate diagnostics.</title>
        <authorList>
            <person name="Sahl J."/>
            <person name="Keim P."/>
            <person name="Wagner D."/>
        </authorList>
    </citation>
    <scope>NUCLEOTIDE SEQUENCE [LARGE SCALE GENOMIC DNA]</scope>
    <source>
        <strain evidence="5 6">MSMB368WGS</strain>
    </source>
</reference>
<keyword evidence="1" id="KW-0805">Transcription regulation</keyword>
<comment type="caution">
    <text evidence="5">The sequence shown here is derived from an EMBL/GenBank/DDBJ whole genome shotgun (WGS) entry which is preliminary data.</text>
</comment>
<dbReference type="InterPro" id="IPR009057">
    <property type="entry name" value="Homeodomain-like_sf"/>
</dbReference>
<sequence>MIVWGTGDVSSEHRHHSVQLILALTASLRIRRGEGEPWNICDAALVRADAPHEVDARDATVLVAFVEPESALGAALTARIPANITVIPAAEAARWRAAVCVAGTPSGERVLNWLDVDLCGGRPSPTLHPGVRRVLSHVRNHLKEPDMLSLRSLAAVAGLSPSRLMHVFTATMGIALRPYLLWLRLQLACGELMRGASATEAALQAGFADAAHLSRTCRRMLGATPTAITARKSRCESG</sequence>
<dbReference type="Proteomes" id="UP000062912">
    <property type="component" value="Unassembled WGS sequence"/>
</dbReference>
<dbReference type="SUPFAM" id="SSF46689">
    <property type="entry name" value="Homeodomain-like"/>
    <property type="match status" value="1"/>
</dbReference>
<evidence type="ECO:0000256" key="2">
    <source>
        <dbReference type="ARBA" id="ARBA00023125"/>
    </source>
</evidence>